<dbReference type="AlphaFoldDB" id="A0A0K6IJB0"/>
<proteinExistence type="predicted"/>
<keyword evidence="2" id="KW-1185">Reference proteome</keyword>
<protein>
    <submittedName>
        <fullName evidence="1">Uncharacterized protein</fullName>
    </submittedName>
</protein>
<dbReference type="OrthoDB" id="6106534at2"/>
<dbReference type="EMBL" id="CYHG01000003">
    <property type="protein sequence ID" value="CUB03190.1"/>
    <property type="molecule type" value="Genomic_DNA"/>
</dbReference>
<evidence type="ECO:0000313" key="1">
    <source>
        <dbReference type="EMBL" id="CUB03190.1"/>
    </source>
</evidence>
<organism evidence="1 2">
    <name type="scientific">Marinomonas fungiae</name>
    <dbReference type="NCBI Taxonomy" id="1137284"/>
    <lineage>
        <taxon>Bacteria</taxon>
        <taxon>Pseudomonadati</taxon>
        <taxon>Pseudomonadota</taxon>
        <taxon>Gammaproteobacteria</taxon>
        <taxon>Oceanospirillales</taxon>
        <taxon>Oceanospirillaceae</taxon>
        <taxon>Marinomonas</taxon>
    </lineage>
</organism>
<dbReference type="Proteomes" id="UP000182769">
    <property type="component" value="Unassembled WGS sequence"/>
</dbReference>
<accession>A0A0K6IJB0</accession>
<reference evidence="2" key="1">
    <citation type="submission" date="2015-08" db="EMBL/GenBank/DDBJ databases">
        <authorList>
            <person name="Varghese N."/>
        </authorList>
    </citation>
    <scope>NUCLEOTIDE SEQUENCE [LARGE SCALE GENOMIC DNA]</scope>
    <source>
        <strain evidence="2">JCM 18476</strain>
    </source>
</reference>
<gene>
    <name evidence="1" type="ORF">Ga0061065_10338</name>
</gene>
<dbReference type="RefSeq" id="WP_055462165.1">
    <property type="nucleotide sequence ID" value="NZ_CYHG01000003.1"/>
</dbReference>
<sequence>MNELSNLIKSLAYSLTVVPTSSKCIANLARRHELRPELEKLQKGLKRHKSSGYDWEAKNVPIESTVLMLLDRIQMQQPKITDLQKYCSLLTSLERSALLDLIEAALSAMDARSNEAQKILAIMEQKGLSIEDLK</sequence>
<name>A0A0K6IJB0_9GAMM</name>
<evidence type="ECO:0000313" key="2">
    <source>
        <dbReference type="Proteomes" id="UP000182769"/>
    </source>
</evidence>